<keyword evidence="7" id="KW-0540">Nuclease</keyword>
<keyword evidence="12" id="KW-0325">Glycoprotein</keyword>
<keyword evidence="6" id="KW-0053">Apoptosis</keyword>
<gene>
    <name evidence="19" type="ORF">DNTS_005489</name>
</gene>
<evidence type="ECO:0000256" key="3">
    <source>
        <dbReference type="ARBA" id="ARBA00007527"/>
    </source>
</evidence>
<dbReference type="AlphaFoldDB" id="A0A553PYG5"/>
<accession>A0A553PYG5</accession>
<dbReference type="STRING" id="623744.A0A553PYG5"/>
<name>A0A553PYG5_9TELE</name>
<comment type="caution">
    <text evidence="19">The sequence shown here is derived from an EMBL/GenBank/DDBJ whole genome shotgun (WGS) entry which is preliminary data.</text>
</comment>
<dbReference type="Pfam" id="PF03265">
    <property type="entry name" value="DNase_II"/>
    <property type="match status" value="2"/>
</dbReference>
<evidence type="ECO:0000256" key="1">
    <source>
        <dbReference type="ARBA" id="ARBA00000447"/>
    </source>
</evidence>
<evidence type="ECO:0000256" key="4">
    <source>
        <dbReference type="ARBA" id="ARBA00012036"/>
    </source>
</evidence>
<evidence type="ECO:0000256" key="13">
    <source>
        <dbReference type="ARBA" id="ARBA00023228"/>
    </source>
</evidence>
<keyword evidence="8" id="KW-0732">Signal</keyword>
<dbReference type="PANTHER" id="PTHR10858:SF9">
    <property type="entry name" value="DEOXYRIBONUCLEASE-2-ALPHA"/>
    <property type="match status" value="1"/>
</dbReference>
<comment type="function">
    <text evidence="18">Hydrolyzes DNA under acidic conditions with a preference for double-stranded DNA. Plays a major role in the clearance of nucleic acids generated through apoptosis, hence preventing autoinflammation. Necessary for proper fetal development and for definitive erythropoiesis in fetal liver and bone marrow, where it degrades nuclear DNA expelled from erythroid precursor cells.</text>
</comment>
<protein>
    <recommendedName>
        <fullName evidence="14">Deoxyribonuclease-2-alpha</fullName>
        <ecNumber evidence="4">3.1.22.1</ecNumber>
    </recommendedName>
    <alternativeName>
        <fullName evidence="15">Acid DNase</fullName>
    </alternativeName>
    <alternativeName>
        <fullName evidence="17">Deoxyribonuclease II alpha</fullName>
    </alternativeName>
    <alternativeName>
        <fullName evidence="16">Lysosomal DNase II</fullName>
    </alternativeName>
</protein>
<evidence type="ECO:0000256" key="18">
    <source>
        <dbReference type="ARBA" id="ARBA00045381"/>
    </source>
</evidence>
<evidence type="ECO:0000256" key="17">
    <source>
        <dbReference type="ARBA" id="ARBA00043033"/>
    </source>
</evidence>
<comment type="subcellular location">
    <subcellularLocation>
        <location evidence="2">Lysosome</location>
    </subcellularLocation>
</comment>
<evidence type="ECO:0000256" key="9">
    <source>
        <dbReference type="ARBA" id="ARBA00022759"/>
    </source>
</evidence>
<evidence type="ECO:0000256" key="10">
    <source>
        <dbReference type="ARBA" id="ARBA00022801"/>
    </source>
</evidence>
<evidence type="ECO:0000256" key="7">
    <source>
        <dbReference type="ARBA" id="ARBA00022722"/>
    </source>
</evidence>
<evidence type="ECO:0000256" key="5">
    <source>
        <dbReference type="ARBA" id="ARBA00022473"/>
    </source>
</evidence>
<evidence type="ECO:0000256" key="11">
    <source>
        <dbReference type="ARBA" id="ARBA00023157"/>
    </source>
</evidence>
<keyword evidence="10" id="KW-0378">Hydrolase</keyword>
<evidence type="ECO:0000313" key="20">
    <source>
        <dbReference type="Proteomes" id="UP000316079"/>
    </source>
</evidence>
<dbReference type="GO" id="GO:0005764">
    <property type="term" value="C:lysosome"/>
    <property type="evidence" value="ECO:0007669"/>
    <property type="project" value="UniProtKB-SubCell"/>
</dbReference>
<evidence type="ECO:0000313" key="19">
    <source>
        <dbReference type="EMBL" id="TRY82732.1"/>
    </source>
</evidence>
<dbReference type="EC" id="3.1.22.1" evidence="4"/>
<evidence type="ECO:0000256" key="6">
    <source>
        <dbReference type="ARBA" id="ARBA00022703"/>
    </source>
</evidence>
<keyword evidence="20" id="KW-1185">Reference proteome</keyword>
<organism evidence="19 20">
    <name type="scientific">Danionella cerebrum</name>
    <dbReference type="NCBI Taxonomy" id="2873325"/>
    <lineage>
        <taxon>Eukaryota</taxon>
        <taxon>Metazoa</taxon>
        <taxon>Chordata</taxon>
        <taxon>Craniata</taxon>
        <taxon>Vertebrata</taxon>
        <taxon>Euteleostomi</taxon>
        <taxon>Actinopterygii</taxon>
        <taxon>Neopterygii</taxon>
        <taxon>Teleostei</taxon>
        <taxon>Ostariophysi</taxon>
        <taxon>Cypriniformes</taxon>
        <taxon>Danionidae</taxon>
        <taxon>Danioninae</taxon>
        <taxon>Danionella</taxon>
    </lineage>
</organism>
<comment type="similarity">
    <text evidence="3">Belongs to the DNase II family.</text>
</comment>
<reference evidence="19 20" key="1">
    <citation type="journal article" date="2019" name="Sci. Data">
        <title>Hybrid genome assembly and annotation of Danionella translucida.</title>
        <authorList>
            <person name="Kadobianskyi M."/>
            <person name="Schulze L."/>
            <person name="Schuelke M."/>
            <person name="Judkewitz B."/>
        </authorList>
    </citation>
    <scope>NUCLEOTIDE SEQUENCE [LARGE SCALE GENOMIC DNA]</scope>
    <source>
        <strain evidence="19 20">Bolton</strain>
    </source>
</reference>
<dbReference type="OrthoDB" id="10261598at2759"/>
<evidence type="ECO:0000256" key="12">
    <source>
        <dbReference type="ARBA" id="ARBA00023180"/>
    </source>
</evidence>
<evidence type="ECO:0000256" key="2">
    <source>
        <dbReference type="ARBA" id="ARBA00004371"/>
    </source>
</evidence>
<dbReference type="Proteomes" id="UP000316079">
    <property type="component" value="Unassembled WGS sequence"/>
</dbReference>
<evidence type="ECO:0000256" key="8">
    <source>
        <dbReference type="ARBA" id="ARBA00022729"/>
    </source>
</evidence>
<keyword evidence="11" id="KW-1015">Disulfide bond</keyword>
<sequence length="376" mass="40888">MDEHLMKEDGNGRGGLGVVVVVVLHPPLCFSLQRTSNLSPFWEFSIMFLHALLLLHVSAVSSSISCQDDQGTPVDWFYLYKLPHLPRQPVEDGLKYIFMEGQSEGWIDGKTLLNDTRSAVGRTVGPLYEGGEVGYVLYNDQPPDQELSGAAGGSCGHTKGVLVFDKQQGFWLVHSTPHFPPPNSAGQYSYPHSGASNGQNFICVTYPFERFQTIVEDILSTLAGTVGEQLKINQPHVYDCSVPVSLASAVPALSHLCKQSEPKLNSTSSSLPSNRSVSLLSLTGTEFISFAKGASFSSGERITFKATEDHSKWAVSTRASSGWVCVGDINRDKAEENRGGGTVCRKDDVVWKAYRTAALQCQSCGGETQSCEQDIL</sequence>
<dbReference type="GO" id="GO:0006309">
    <property type="term" value="P:apoptotic DNA fragmentation"/>
    <property type="evidence" value="ECO:0007669"/>
    <property type="project" value="TreeGrafter"/>
</dbReference>
<keyword evidence="13" id="KW-0458">Lysosome</keyword>
<dbReference type="GO" id="GO:0004531">
    <property type="term" value="F:deoxyribonuclease II activity"/>
    <property type="evidence" value="ECO:0007669"/>
    <property type="project" value="UniProtKB-EC"/>
</dbReference>
<proteinExistence type="inferred from homology"/>
<dbReference type="EMBL" id="SRMA01026541">
    <property type="protein sequence ID" value="TRY82732.1"/>
    <property type="molecule type" value="Genomic_DNA"/>
</dbReference>
<evidence type="ECO:0000256" key="15">
    <source>
        <dbReference type="ARBA" id="ARBA00041393"/>
    </source>
</evidence>
<comment type="catalytic activity">
    <reaction evidence="1">
        <text>Endonucleolytic cleavage to nucleoside 3'-phosphates and 3'-phosphooligonucleotide end-products.</text>
        <dbReference type="EC" id="3.1.22.1"/>
    </reaction>
</comment>
<keyword evidence="5" id="KW-0217">Developmental protein</keyword>
<evidence type="ECO:0000256" key="16">
    <source>
        <dbReference type="ARBA" id="ARBA00041918"/>
    </source>
</evidence>
<dbReference type="PANTHER" id="PTHR10858">
    <property type="entry name" value="DEOXYRIBONUCLEASE II"/>
    <property type="match status" value="1"/>
</dbReference>
<evidence type="ECO:0000256" key="14">
    <source>
        <dbReference type="ARBA" id="ARBA00039868"/>
    </source>
</evidence>
<keyword evidence="9" id="KW-0255">Endonuclease</keyword>
<dbReference type="InterPro" id="IPR004947">
    <property type="entry name" value="DNase_II"/>
</dbReference>